<keyword evidence="4" id="KW-1133">Transmembrane helix</keyword>
<dbReference type="AlphaFoldDB" id="A0A8J1TEE6"/>
<dbReference type="PANTHER" id="PTHR24269">
    <property type="entry name" value="KREMEN PROTEIN"/>
    <property type="match status" value="1"/>
</dbReference>
<keyword evidence="5" id="KW-0472">Membrane</keyword>
<evidence type="ECO:0000256" key="3">
    <source>
        <dbReference type="ARBA" id="ARBA00022729"/>
    </source>
</evidence>
<evidence type="ECO:0000256" key="2">
    <source>
        <dbReference type="ARBA" id="ARBA00022692"/>
    </source>
</evidence>
<keyword evidence="2" id="KW-0812">Transmembrane</keyword>
<name>A0A8J1TEE6_OWEFU</name>
<feature type="non-terminal residue" evidence="7">
    <location>
        <position position="108"/>
    </location>
</feature>
<keyword evidence="8" id="KW-1185">Reference proteome</keyword>
<dbReference type="PANTHER" id="PTHR24269:SF16">
    <property type="entry name" value="PROTEIN SLG1"/>
    <property type="match status" value="1"/>
</dbReference>
<evidence type="ECO:0000256" key="5">
    <source>
        <dbReference type="ARBA" id="ARBA00023136"/>
    </source>
</evidence>
<dbReference type="OrthoDB" id="2019572at2759"/>
<gene>
    <name evidence="7" type="ORF">OFUS_LOCUS3564</name>
</gene>
<keyword evidence="3" id="KW-0732">Signal</keyword>
<dbReference type="Proteomes" id="UP000749559">
    <property type="component" value="Unassembled WGS sequence"/>
</dbReference>
<evidence type="ECO:0000256" key="6">
    <source>
        <dbReference type="ARBA" id="ARBA00023180"/>
    </source>
</evidence>
<reference evidence="7" key="1">
    <citation type="submission" date="2022-03" db="EMBL/GenBank/DDBJ databases">
        <authorList>
            <person name="Martin C."/>
        </authorList>
    </citation>
    <scope>NUCLEOTIDE SEQUENCE</scope>
</reference>
<comment type="caution">
    <text evidence="7">The sequence shown here is derived from an EMBL/GenBank/DDBJ whole genome shotgun (WGS) entry which is preliminary data.</text>
</comment>
<dbReference type="PROSITE" id="PS51212">
    <property type="entry name" value="WSC"/>
    <property type="match status" value="1"/>
</dbReference>
<comment type="subcellular location">
    <subcellularLocation>
        <location evidence="1">Membrane</location>
        <topology evidence="1">Single-pass membrane protein</topology>
    </subcellularLocation>
</comment>
<evidence type="ECO:0000256" key="4">
    <source>
        <dbReference type="ARBA" id="ARBA00022989"/>
    </source>
</evidence>
<dbReference type="SMART" id="SM00321">
    <property type="entry name" value="WSC"/>
    <property type="match status" value="1"/>
</dbReference>
<keyword evidence="6" id="KW-0325">Glycoprotein</keyword>
<evidence type="ECO:0000256" key="1">
    <source>
        <dbReference type="ARBA" id="ARBA00004167"/>
    </source>
</evidence>
<sequence>TVAENAGYDLYCSLGKQISLHLGCYKDTTERDLPHFAGSISTLTPQICIETCRDLNEGYRYAGVQNGGQCFCGTSYGKNGSSSGCNSQCQGDSTQICGGVWANDIYVI</sequence>
<dbReference type="InterPro" id="IPR002889">
    <property type="entry name" value="WSC_carb-bd"/>
</dbReference>
<dbReference type="GO" id="GO:0005886">
    <property type="term" value="C:plasma membrane"/>
    <property type="evidence" value="ECO:0007669"/>
    <property type="project" value="TreeGrafter"/>
</dbReference>
<organism evidence="7 8">
    <name type="scientific">Owenia fusiformis</name>
    <name type="common">Polychaete worm</name>
    <dbReference type="NCBI Taxonomy" id="6347"/>
    <lineage>
        <taxon>Eukaryota</taxon>
        <taxon>Metazoa</taxon>
        <taxon>Spiralia</taxon>
        <taxon>Lophotrochozoa</taxon>
        <taxon>Annelida</taxon>
        <taxon>Polychaeta</taxon>
        <taxon>Sedentaria</taxon>
        <taxon>Canalipalpata</taxon>
        <taxon>Sabellida</taxon>
        <taxon>Oweniida</taxon>
        <taxon>Oweniidae</taxon>
        <taxon>Owenia</taxon>
    </lineage>
</organism>
<evidence type="ECO:0000313" key="8">
    <source>
        <dbReference type="Proteomes" id="UP000749559"/>
    </source>
</evidence>
<accession>A0A8J1TEE6</accession>
<proteinExistence type="predicted"/>
<protein>
    <submittedName>
        <fullName evidence="7">Uncharacterized protein</fullName>
    </submittedName>
</protein>
<dbReference type="InterPro" id="IPR051836">
    <property type="entry name" value="Kremen_rcpt"/>
</dbReference>
<evidence type="ECO:0000313" key="7">
    <source>
        <dbReference type="EMBL" id="CAH1776385.1"/>
    </source>
</evidence>
<dbReference type="Pfam" id="PF01822">
    <property type="entry name" value="WSC"/>
    <property type="match status" value="1"/>
</dbReference>
<dbReference type="EMBL" id="CAIIXF020000002">
    <property type="protein sequence ID" value="CAH1776385.1"/>
    <property type="molecule type" value="Genomic_DNA"/>
</dbReference>